<proteinExistence type="inferred from homology"/>
<evidence type="ECO:0000313" key="6">
    <source>
        <dbReference type="EMBL" id="MBB2173602.1"/>
    </source>
</evidence>
<comment type="caution">
    <text evidence="6">The sequence shown here is derived from an EMBL/GenBank/DDBJ whole genome shotgun (WGS) entry which is preliminary data.</text>
</comment>
<dbReference type="Proteomes" id="UP000577891">
    <property type="component" value="Unassembled WGS sequence"/>
</dbReference>
<dbReference type="AlphaFoldDB" id="A0A7W4J2T6"/>
<keyword evidence="3" id="KW-0238">DNA-binding</keyword>
<name>A0A7W4J2T6_9PROT</name>
<keyword evidence="2" id="KW-0805">Transcription regulation</keyword>
<accession>A0A7W4J2T6</accession>
<dbReference type="Pfam" id="PF03466">
    <property type="entry name" value="LysR_substrate"/>
    <property type="match status" value="1"/>
</dbReference>
<gene>
    <name evidence="6" type="ORF">HLH35_16015</name>
</gene>
<dbReference type="EMBL" id="JABEQE010000017">
    <property type="protein sequence ID" value="MBB2173602.1"/>
    <property type="molecule type" value="Genomic_DNA"/>
</dbReference>
<dbReference type="SUPFAM" id="SSF53850">
    <property type="entry name" value="Periplasmic binding protein-like II"/>
    <property type="match status" value="1"/>
</dbReference>
<dbReference type="InterPro" id="IPR036390">
    <property type="entry name" value="WH_DNA-bd_sf"/>
</dbReference>
<evidence type="ECO:0000256" key="1">
    <source>
        <dbReference type="ARBA" id="ARBA00009437"/>
    </source>
</evidence>
<evidence type="ECO:0000256" key="3">
    <source>
        <dbReference type="ARBA" id="ARBA00023125"/>
    </source>
</evidence>
<reference evidence="6 7" key="1">
    <citation type="submission" date="2020-04" db="EMBL/GenBank/DDBJ databases">
        <title>Description of novel Gluconacetobacter.</title>
        <authorList>
            <person name="Sombolestani A."/>
        </authorList>
    </citation>
    <scope>NUCLEOTIDE SEQUENCE [LARGE SCALE GENOMIC DNA]</scope>
    <source>
        <strain evidence="6 7">LMG 27724</strain>
    </source>
</reference>
<dbReference type="PANTHER" id="PTHR30346:SF0">
    <property type="entry name" value="HCA OPERON TRANSCRIPTIONAL ACTIVATOR HCAR"/>
    <property type="match status" value="1"/>
</dbReference>
<sequence length="305" mass="33514">MLQLTQVRCFVAVAEERHFGRAAARLNMTQPPLSRQVQLLEHELGVELLERTSRSVRLTQAGTVFLPEARRLLRSTEDAMLAARRAGRGALGQIAIGFTPSNSYDFLPRLISALRADYPDVELMLEEMITRDQLAALASHRIDLAFVRPPFDAAEIRSRRVLAERMVAALPADHPLAARSALTPADLEGQELIMYSILGSGYFHDLVRRLLVSANIRPRLVHHLTQIHAVLSMVKTGVGMALIPESASRLGIGNVICRPLAFGEEIEVELFMAHRAGDASLVLENVMAVAEKIAKAGRLPTASIP</sequence>
<dbReference type="InterPro" id="IPR000847">
    <property type="entry name" value="LysR_HTH_N"/>
</dbReference>
<dbReference type="InterPro" id="IPR036388">
    <property type="entry name" value="WH-like_DNA-bd_sf"/>
</dbReference>
<evidence type="ECO:0000256" key="4">
    <source>
        <dbReference type="ARBA" id="ARBA00023163"/>
    </source>
</evidence>
<keyword evidence="4" id="KW-0804">Transcription</keyword>
<comment type="similarity">
    <text evidence="1">Belongs to the LysR transcriptional regulatory family.</text>
</comment>
<dbReference type="GO" id="GO:0032993">
    <property type="term" value="C:protein-DNA complex"/>
    <property type="evidence" value="ECO:0007669"/>
    <property type="project" value="TreeGrafter"/>
</dbReference>
<dbReference type="SUPFAM" id="SSF46785">
    <property type="entry name" value="Winged helix' DNA-binding domain"/>
    <property type="match status" value="1"/>
</dbReference>
<dbReference type="FunFam" id="1.10.10.10:FF:000001">
    <property type="entry name" value="LysR family transcriptional regulator"/>
    <property type="match status" value="1"/>
</dbReference>
<protein>
    <submittedName>
        <fullName evidence="6">LysR family transcriptional regulator</fullName>
    </submittedName>
</protein>
<dbReference type="InterPro" id="IPR005119">
    <property type="entry name" value="LysR_subst-bd"/>
</dbReference>
<dbReference type="Pfam" id="PF00126">
    <property type="entry name" value="HTH_1"/>
    <property type="match status" value="1"/>
</dbReference>
<dbReference type="RefSeq" id="WP_182980100.1">
    <property type="nucleotide sequence ID" value="NZ_BAABGB010000057.1"/>
</dbReference>
<dbReference type="Gene3D" id="3.40.190.10">
    <property type="entry name" value="Periplasmic binding protein-like II"/>
    <property type="match status" value="2"/>
</dbReference>
<evidence type="ECO:0000313" key="7">
    <source>
        <dbReference type="Proteomes" id="UP000577891"/>
    </source>
</evidence>
<dbReference type="Gene3D" id="1.10.10.10">
    <property type="entry name" value="Winged helix-like DNA-binding domain superfamily/Winged helix DNA-binding domain"/>
    <property type="match status" value="1"/>
</dbReference>
<dbReference type="PRINTS" id="PR00039">
    <property type="entry name" value="HTHLYSR"/>
</dbReference>
<dbReference type="PANTHER" id="PTHR30346">
    <property type="entry name" value="TRANSCRIPTIONAL DUAL REGULATOR HCAR-RELATED"/>
    <property type="match status" value="1"/>
</dbReference>
<evidence type="ECO:0000259" key="5">
    <source>
        <dbReference type="PROSITE" id="PS50931"/>
    </source>
</evidence>
<feature type="domain" description="HTH lysR-type" evidence="5">
    <location>
        <begin position="2"/>
        <end position="59"/>
    </location>
</feature>
<dbReference type="PROSITE" id="PS50931">
    <property type="entry name" value="HTH_LYSR"/>
    <property type="match status" value="1"/>
</dbReference>
<keyword evidence="7" id="KW-1185">Reference proteome</keyword>
<evidence type="ECO:0000256" key="2">
    <source>
        <dbReference type="ARBA" id="ARBA00023015"/>
    </source>
</evidence>
<dbReference type="GO" id="GO:0003677">
    <property type="term" value="F:DNA binding"/>
    <property type="evidence" value="ECO:0007669"/>
    <property type="project" value="UniProtKB-KW"/>
</dbReference>
<organism evidence="6 7">
    <name type="scientific">Gluconacetobacter asukensis</name>
    <dbReference type="NCBI Taxonomy" id="1017181"/>
    <lineage>
        <taxon>Bacteria</taxon>
        <taxon>Pseudomonadati</taxon>
        <taxon>Pseudomonadota</taxon>
        <taxon>Alphaproteobacteria</taxon>
        <taxon>Acetobacterales</taxon>
        <taxon>Acetobacteraceae</taxon>
        <taxon>Gluconacetobacter</taxon>
    </lineage>
</organism>
<dbReference type="GO" id="GO:0003700">
    <property type="term" value="F:DNA-binding transcription factor activity"/>
    <property type="evidence" value="ECO:0007669"/>
    <property type="project" value="InterPro"/>
</dbReference>